<dbReference type="GO" id="GO:0004190">
    <property type="term" value="F:aspartic-type endopeptidase activity"/>
    <property type="evidence" value="ECO:0007669"/>
    <property type="project" value="InterPro"/>
</dbReference>
<reference evidence="2 3" key="1">
    <citation type="journal article" date="2018" name="Cell">
        <title>The Chara Genome: Secondary Complexity and Implications for Plant Terrestrialization.</title>
        <authorList>
            <person name="Nishiyama T."/>
            <person name="Sakayama H."/>
            <person name="Vries J.D."/>
            <person name="Buschmann H."/>
            <person name="Saint-Marcoux D."/>
            <person name="Ullrich K.K."/>
            <person name="Haas F.B."/>
            <person name="Vanderstraeten L."/>
            <person name="Becker D."/>
            <person name="Lang D."/>
            <person name="Vosolsobe S."/>
            <person name="Rombauts S."/>
            <person name="Wilhelmsson P.K.I."/>
            <person name="Janitza P."/>
            <person name="Kern R."/>
            <person name="Heyl A."/>
            <person name="Rumpler F."/>
            <person name="Villalobos L.I.A.C."/>
            <person name="Clay J.M."/>
            <person name="Skokan R."/>
            <person name="Toyoda A."/>
            <person name="Suzuki Y."/>
            <person name="Kagoshima H."/>
            <person name="Schijlen E."/>
            <person name="Tajeshwar N."/>
            <person name="Catarino B."/>
            <person name="Hetherington A.J."/>
            <person name="Saltykova A."/>
            <person name="Bonnot C."/>
            <person name="Breuninger H."/>
            <person name="Symeonidi A."/>
            <person name="Radhakrishnan G.V."/>
            <person name="Van Nieuwerburgh F."/>
            <person name="Deforce D."/>
            <person name="Chang C."/>
            <person name="Karol K.G."/>
            <person name="Hedrich R."/>
            <person name="Ulvskov P."/>
            <person name="Glockner G."/>
            <person name="Delwiche C.F."/>
            <person name="Petrasek J."/>
            <person name="Van de Peer Y."/>
            <person name="Friml J."/>
            <person name="Beilby M."/>
            <person name="Dolan L."/>
            <person name="Kohara Y."/>
            <person name="Sugano S."/>
            <person name="Fujiyama A."/>
            <person name="Delaux P.-M."/>
            <person name="Quint M."/>
            <person name="TheiBen G."/>
            <person name="Hagemann M."/>
            <person name="Harholt J."/>
            <person name="Dunand C."/>
            <person name="Zachgo S."/>
            <person name="Langdale J."/>
            <person name="Maumus F."/>
            <person name="Straeten D.V.D."/>
            <person name="Gould S.B."/>
            <person name="Rensing S.A."/>
        </authorList>
    </citation>
    <scope>NUCLEOTIDE SEQUENCE [LARGE SCALE GENOMIC DNA]</scope>
    <source>
        <strain evidence="2 3">S276</strain>
    </source>
</reference>
<dbReference type="Proteomes" id="UP000265515">
    <property type="component" value="Unassembled WGS sequence"/>
</dbReference>
<organism evidence="2 3">
    <name type="scientific">Chara braunii</name>
    <name type="common">Braun's stonewort</name>
    <dbReference type="NCBI Taxonomy" id="69332"/>
    <lineage>
        <taxon>Eukaryota</taxon>
        <taxon>Viridiplantae</taxon>
        <taxon>Streptophyta</taxon>
        <taxon>Charophyceae</taxon>
        <taxon>Charales</taxon>
        <taxon>Characeae</taxon>
        <taxon>Chara</taxon>
    </lineage>
</organism>
<evidence type="ECO:0000256" key="1">
    <source>
        <dbReference type="SAM" id="MobiDB-lite"/>
    </source>
</evidence>
<accession>A0A388MA68</accession>
<dbReference type="Gene3D" id="2.40.70.10">
    <property type="entry name" value="Acid Proteases"/>
    <property type="match status" value="1"/>
</dbReference>
<keyword evidence="3" id="KW-1185">Reference proteome</keyword>
<evidence type="ECO:0008006" key="4">
    <source>
        <dbReference type="Google" id="ProtNLM"/>
    </source>
</evidence>
<name>A0A388MA68_CHABU</name>
<dbReference type="EMBL" id="BFEA01000909">
    <property type="protein sequence ID" value="GBG91464.1"/>
    <property type="molecule type" value="Genomic_DNA"/>
</dbReference>
<dbReference type="CDD" id="cd00303">
    <property type="entry name" value="retropepsin_like"/>
    <property type="match status" value="1"/>
</dbReference>
<protein>
    <recommendedName>
        <fullName evidence="4">Peptidase A2 domain-containing protein</fullName>
    </recommendedName>
</protein>
<dbReference type="SUPFAM" id="SSF50630">
    <property type="entry name" value="Acid proteases"/>
    <property type="match status" value="1"/>
</dbReference>
<dbReference type="InterPro" id="IPR021109">
    <property type="entry name" value="Peptidase_aspartic_dom_sf"/>
</dbReference>
<dbReference type="Gramene" id="GBG91464">
    <property type="protein sequence ID" value="GBG91464"/>
    <property type="gene ID" value="CBR_g52420"/>
</dbReference>
<dbReference type="Pfam" id="PF13975">
    <property type="entry name" value="gag-asp_proteas"/>
    <property type="match status" value="1"/>
</dbReference>
<feature type="region of interest" description="Disordered" evidence="1">
    <location>
        <begin position="1"/>
        <end position="88"/>
    </location>
</feature>
<evidence type="ECO:0000313" key="3">
    <source>
        <dbReference type="Proteomes" id="UP000265515"/>
    </source>
</evidence>
<proteinExistence type="predicted"/>
<dbReference type="InterPro" id="IPR001969">
    <property type="entry name" value="Aspartic_peptidase_AS"/>
</dbReference>
<feature type="compositionally biased region" description="Polar residues" evidence="1">
    <location>
        <begin position="17"/>
        <end position="28"/>
    </location>
</feature>
<dbReference type="OrthoDB" id="5535068at2759"/>
<gene>
    <name evidence="2" type="ORF">CBR_g52420</name>
</gene>
<dbReference type="AlphaFoldDB" id="A0A388MA68"/>
<sequence length="397" mass="44213">MMGRPFTPQARLAQAARTRSQAKASASQEPPRREQEPGKRKEMAEVEDDDDEEEEDERLLREEDQKAEQRARRKGTREEAELVMGDGPPKKKKYAVRLEEGFDVERVIDRLLEGHNDLMTLKDILASAPRLRDELKDRLPRRLVPNVHLGTILPKEAEWAESDTKMDWKCVACVTVDLVVKGSKCAAMVDTGAEINIIREANAIKFGQDIDRSGRDILHEAISKAVFCGTVSNVLIEVGKVKAKACFFIMSDVDHGILLGRSFLSRTETVMFNKHDGTLILLLCDPACGNYEIITCRNTGPRSIRNRPNPGSFTIEESEGECRRLRAEPEAGERGEAFSLSLSVIGKDMDLVAAHEMADPDAIQALREQVLECPDARRLEPVYRLPGGGRSPASALA</sequence>
<evidence type="ECO:0000313" key="2">
    <source>
        <dbReference type="EMBL" id="GBG91464.1"/>
    </source>
</evidence>
<feature type="compositionally biased region" description="Basic and acidic residues" evidence="1">
    <location>
        <begin position="30"/>
        <end position="44"/>
    </location>
</feature>
<dbReference type="PROSITE" id="PS00141">
    <property type="entry name" value="ASP_PROTEASE"/>
    <property type="match status" value="1"/>
</dbReference>
<feature type="compositionally biased region" description="Basic and acidic residues" evidence="1">
    <location>
        <begin position="58"/>
        <end position="80"/>
    </location>
</feature>
<comment type="caution">
    <text evidence="2">The sequence shown here is derived from an EMBL/GenBank/DDBJ whole genome shotgun (WGS) entry which is preliminary data.</text>
</comment>
<dbReference type="GO" id="GO:0006508">
    <property type="term" value="P:proteolysis"/>
    <property type="evidence" value="ECO:0007669"/>
    <property type="project" value="InterPro"/>
</dbReference>
<feature type="compositionally biased region" description="Acidic residues" evidence="1">
    <location>
        <begin position="45"/>
        <end position="57"/>
    </location>
</feature>